<keyword evidence="2" id="KW-1185">Reference proteome</keyword>
<gene>
    <name evidence="1" type="ORF">SAMN05444716_101836</name>
</gene>
<organism evidence="1 2">
    <name type="scientific">Streptomyces harbinensis</name>
    <dbReference type="NCBI Taxonomy" id="1176198"/>
    <lineage>
        <taxon>Bacteria</taxon>
        <taxon>Bacillati</taxon>
        <taxon>Actinomycetota</taxon>
        <taxon>Actinomycetes</taxon>
        <taxon>Kitasatosporales</taxon>
        <taxon>Streptomycetaceae</taxon>
        <taxon>Streptomyces</taxon>
    </lineage>
</organism>
<accession>A0A1I6Q039</accession>
<dbReference type="EMBL" id="FPAB01000001">
    <property type="protein sequence ID" value="SFS45784.1"/>
    <property type="molecule type" value="Genomic_DNA"/>
</dbReference>
<dbReference type="STRING" id="1176198.SAMN05444716_101836"/>
<reference evidence="2" key="1">
    <citation type="submission" date="2016-10" db="EMBL/GenBank/DDBJ databases">
        <authorList>
            <person name="Varghese N."/>
            <person name="Submissions S."/>
        </authorList>
    </citation>
    <scope>NUCLEOTIDE SEQUENCE [LARGE SCALE GENOMIC DNA]</scope>
    <source>
        <strain evidence="2">CGMCC 4.7047</strain>
    </source>
</reference>
<name>A0A1I6Q039_9ACTN</name>
<protein>
    <submittedName>
        <fullName evidence="1">Uncharacterized protein</fullName>
    </submittedName>
</protein>
<dbReference type="Proteomes" id="UP000198873">
    <property type="component" value="Unassembled WGS sequence"/>
</dbReference>
<evidence type="ECO:0000313" key="1">
    <source>
        <dbReference type="EMBL" id="SFS45784.1"/>
    </source>
</evidence>
<sequence length="104" mass="11934">MSVDLHKGERSRWWGLIVEENLRRGKTRWWGARLLGEHYGAHAGAVQAPQPLVHRHRPALPRTVRHQRIHREESGFPALNTGTSGAAYPARFVVRELVWDSGKR</sequence>
<dbReference type="RefSeq" id="WP_093842198.1">
    <property type="nucleotide sequence ID" value="NZ_FPAB01000001.1"/>
</dbReference>
<dbReference type="AlphaFoldDB" id="A0A1I6Q039"/>
<evidence type="ECO:0000313" key="2">
    <source>
        <dbReference type="Proteomes" id="UP000198873"/>
    </source>
</evidence>
<proteinExistence type="predicted"/>